<dbReference type="EMBL" id="RWGY01000011">
    <property type="protein sequence ID" value="TVU30736.1"/>
    <property type="molecule type" value="Genomic_DNA"/>
</dbReference>
<comment type="caution">
    <text evidence="3">The sequence shown here is derived from an EMBL/GenBank/DDBJ whole genome shotgun (WGS) entry which is preliminary data.</text>
</comment>
<gene>
    <name evidence="3" type="ORF">EJB05_22372</name>
</gene>
<dbReference type="OrthoDB" id="1935547at2759"/>
<dbReference type="PRINTS" id="PR01217">
    <property type="entry name" value="PRICHEXTENSN"/>
</dbReference>
<evidence type="ECO:0000256" key="2">
    <source>
        <dbReference type="SAM" id="SignalP"/>
    </source>
</evidence>
<feature type="chain" id="PRO_5023810850" evidence="2">
    <location>
        <begin position="30"/>
        <end position="258"/>
    </location>
</feature>
<feature type="compositionally biased region" description="Polar residues" evidence="1">
    <location>
        <begin position="249"/>
        <end position="258"/>
    </location>
</feature>
<dbReference type="PROSITE" id="PS51257">
    <property type="entry name" value="PROKAR_LIPOPROTEIN"/>
    <property type="match status" value="1"/>
</dbReference>
<organism evidence="3 4">
    <name type="scientific">Eragrostis curvula</name>
    <name type="common">weeping love grass</name>
    <dbReference type="NCBI Taxonomy" id="38414"/>
    <lineage>
        <taxon>Eukaryota</taxon>
        <taxon>Viridiplantae</taxon>
        <taxon>Streptophyta</taxon>
        <taxon>Embryophyta</taxon>
        <taxon>Tracheophyta</taxon>
        <taxon>Spermatophyta</taxon>
        <taxon>Magnoliopsida</taxon>
        <taxon>Liliopsida</taxon>
        <taxon>Poales</taxon>
        <taxon>Poaceae</taxon>
        <taxon>PACMAD clade</taxon>
        <taxon>Chloridoideae</taxon>
        <taxon>Eragrostideae</taxon>
        <taxon>Eragrostidinae</taxon>
        <taxon>Eragrostis</taxon>
    </lineage>
</organism>
<keyword evidence="4" id="KW-1185">Reference proteome</keyword>
<dbReference type="Gramene" id="TVU30736">
    <property type="protein sequence ID" value="TVU30736"/>
    <property type="gene ID" value="EJB05_22372"/>
</dbReference>
<protein>
    <submittedName>
        <fullName evidence="3">Uncharacterized protein</fullName>
    </submittedName>
</protein>
<dbReference type="PANTHER" id="PTHR47273:SF4">
    <property type="entry name" value="EXPRESSED PROTEIN"/>
    <property type="match status" value="1"/>
</dbReference>
<evidence type="ECO:0000313" key="3">
    <source>
        <dbReference type="EMBL" id="TVU30736.1"/>
    </source>
</evidence>
<dbReference type="AlphaFoldDB" id="A0A5J9V4A3"/>
<reference evidence="3 4" key="1">
    <citation type="journal article" date="2019" name="Sci. Rep.">
        <title>A high-quality genome of Eragrostis curvula grass provides insights into Poaceae evolution and supports new strategies to enhance forage quality.</title>
        <authorList>
            <person name="Carballo J."/>
            <person name="Santos B.A.C.M."/>
            <person name="Zappacosta D."/>
            <person name="Garbus I."/>
            <person name="Selva J.P."/>
            <person name="Gallo C.A."/>
            <person name="Diaz A."/>
            <person name="Albertini E."/>
            <person name="Caccamo M."/>
            <person name="Echenique V."/>
        </authorList>
    </citation>
    <scope>NUCLEOTIDE SEQUENCE [LARGE SCALE GENOMIC DNA]</scope>
    <source>
        <strain evidence="4">cv. Victoria</strain>
        <tissue evidence="3">Leaf</tissue>
    </source>
</reference>
<feature type="region of interest" description="Disordered" evidence="1">
    <location>
        <begin position="213"/>
        <end position="258"/>
    </location>
</feature>
<evidence type="ECO:0000313" key="4">
    <source>
        <dbReference type="Proteomes" id="UP000324897"/>
    </source>
</evidence>
<feature type="compositionally biased region" description="Pro residues" evidence="1">
    <location>
        <begin position="213"/>
        <end position="245"/>
    </location>
</feature>
<evidence type="ECO:0000256" key="1">
    <source>
        <dbReference type="SAM" id="MobiDB-lite"/>
    </source>
</evidence>
<feature type="signal peptide" evidence="2">
    <location>
        <begin position="1"/>
        <end position="29"/>
    </location>
</feature>
<name>A0A5J9V4A3_9POAL</name>
<keyword evidence="2" id="KW-0732">Signal</keyword>
<proteinExistence type="predicted"/>
<dbReference type="Proteomes" id="UP000324897">
    <property type="component" value="Chromosome 1"/>
</dbReference>
<accession>A0A5J9V4A3</accession>
<dbReference type="PANTHER" id="PTHR47273">
    <property type="entry name" value="EXPRESSED PROTEIN"/>
    <property type="match status" value="1"/>
</dbReference>
<dbReference type="Pfam" id="PF01190">
    <property type="entry name" value="Pollen_Ole_e_1"/>
    <property type="match status" value="1"/>
</dbReference>
<sequence>MRTCARPVNSSGSLLLLLVLVSCFQCHLASHHGKKHAHPPPSTTVVVGSVHSGSEPPVSGTRVAVRCRDGNGRTVFLKEAVTDRRGKFHVHLEKELTSARLRSVTSCSVQLLQSSAAPCAATTTGRLRPVAPKRGVFSAGKFAVHPELCSRKSLFFPPIPLVPEPPNIGGVPIPPNPITPAPPSLVPPVFPTPSPPSILPPLVPQPPPSSIIPPLIPPLLKPPPPPPPPPTLLPPFLSPLIPGVPPASASKNRQPGPP</sequence>